<gene>
    <name evidence="6 9" type="primary">argH</name>
    <name evidence="9" type="ORF">K8U61_23255</name>
</gene>
<comment type="pathway">
    <text evidence="1 6">Amino-acid biosynthesis; L-arginine biosynthesis; L-arginine from L-ornithine and carbamoyl phosphate: step 3/3.</text>
</comment>
<reference evidence="9 10" key="1">
    <citation type="submission" date="2021-09" db="EMBL/GenBank/DDBJ databases">
        <title>Whole genome sequence of Nocardioides sp. GBK3QG-3.</title>
        <authorList>
            <person name="Tuo L."/>
        </authorList>
    </citation>
    <scope>NUCLEOTIDE SEQUENCE [LARGE SCALE GENOMIC DNA]</scope>
    <source>
        <strain evidence="9 10">GBK3QG-3</strain>
    </source>
</reference>
<dbReference type="HAMAP" id="MF_00006">
    <property type="entry name" value="Arg_succ_lyase"/>
    <property type="match status" value="1"/>
</dbReference>
<dbReference type="InterPro" id="IPR029419">
    <property type="entry name" value="Arg_succ_lyase_C"/>
</dbReference>
<evidence type="ECO:0000256" key="2">
    <source>
        <dbReference type="ARBA" id="ARBA00012338"/>
    </source>
</evidence>
<dbReference type="CDD" id="cd01359">
    <property type="entry name" value="Argininosuccinate_lyase"/>
    <property type="match status" value="1"/>
</dbReference>
<dbReference type="Proteomes" id="UP000780875">
    <property type="component" value="Unassembled WGS sequence"/>
</dbReference>
<comment type="subcellular location">
    <subcellularLocation>
        <location evidence="6">Cytoplasm</location>
    </subcellularLocation>
</comment>
<dbReference type="PRINTS" id="PR00145">
    <property type="entry name" value="ARGSUCLYASE"/>
</dbReference>
<dbReference type="InterPro" id="IPR020557">
    <property type="entry name" value="Fumarate_lyase_CS"/>
</dbReference>
<dbReference type="PRINTS" id="PR00149">
    <property type="entry name" value="FUMRATELYASE"/>
</dbReference>
<feature type="domain" description="Fumarate lyase N-terminal" evidence="7">
    <location>
        <begin position="24"/>
        <end position="312"/>
    </location>
</feature>
<dbReference type="Gene3D" id="1.10.275.10">
    <property type="entry name" value="Fumarase/aspartase (N-terminal domain)"/>
    <property type="match status" value="1"/>
</dbReference>
<keyword evidence="5 6" id="KW-0456">Lyase</keyword>
<dbReference type="GO" id="GO:0004056">
    <property type="term" value="F:argininosuccinate lyase activity"/>
    <property type="evidence" value="ECO:0007669"/>
    <property type="project" value="UniProtKB-EC"/>
</dbReference>
<organism evidence="9 10">
    <name type="scientific">Nocardioides mangrovi</name>
    <dbReference type="NCBI Taxonomy" id="2874580"/>
    <lineage>
        <taxon>Bacteria</taxon>
        <taxon>Bacillati</taxon>
        <taxon>Actinomycetota</taxon>
        <taxon>Actinomycetes</taxon>
        <taxon>Propionibacteriales</taxon>
        <taxon>Nocardioidaceae</taxon>
        <taxon>Nocardioides</taxon>
    </lineage>
</organism>
<evidence type="ECO:0000313" key="10">
    <source>
        <dbReference type="Proteomes" id="UP000780875"/>
    </source>
</evidence>
<dbReference type="EC" id="4.3.2.1" evidence="2 6"/>
<dbReference type="InterPro" id="IPR000362">
    <property type="entry name" value="Fumarate_lyase_fam"/>
</dbReference>
<evidence type="ECO:0000256" key="4">
    <source>
        <dbReference type="ARBA" id="ARBA00022605"/>
    </source>
</evidence>
<dbReference type="EMBL" id="JAIQZJ010000024">
    <property type="protein sequence ID" value="MBZ5741100.1"/>
    <property type="molecule type" value="Genomic_DNA"/>
</dbReference>
<evidence type="ECO:0000313" key="9">
    <source>
        <dbReference type="EMBL" id="MBZ5741100.1"/>
    </source>
</evidence>
<keyword evidence="6" id="KW-0963">Cytoplasm</keyword>
<dbReference type="NCBIfam" id="TIGR00838">
    <property type="entry name" value="argH"/>
    <property type="match status" value="1"/>
</dbReference>
<protein>
    <recommendedName>
        <fullName evidence="2 6">Argininosuccinate lyase</fullName>
        <shortName evidence="6">ASAL</shortName>
        <ecNumber evidence="2 6">4.3.2.1</ecNumber>
    </recommendedName>
    <alternativeName>
        <fullName evidence="6">Arginosuccinase</fullName>
    </alternativeName>
</protein>
<evidence type="ECO:0000259" key="8">
    <source>
        <dbReference type="Pfam" id="PF14698"/>
    </source>
</evidence>
<dbReference type="PANTHER" id="PTHR43814">
    <property type="entry name" value="ARGININOSUCCINATE LYASE"/>
    <property type="match status" value="1"/>
</dbReference>
<comment type="similarity">
    <text evidence="6">Belongs to the lyase 1 family. Argininosuccinate lyase subfamily.</text>
</comment>
<comment type="caution">
    <text evidence="9">The sequence shown here is derived from an EMBL/GenBank/DDBJ whole genome shotgun (WGS) entry which is preliminary data.</text>
</comment>
<evidence type="ECO:0000256" key="1">
    <source>
        <dbReference type="ARBA" id="ARBA00004941"/>
    </source>
</evidence>
<dbReference type="InterPro" id="IPR022761">
    <property type="entry name" value="Fumarate_lyase_N"/>
</dbReference>
<dbReference type="PANTHER" id="PTHR43814:SF1">
    <property type="entry name" value="ARGININOSUCCINATE LYASE"/>
    <property type="match status" value="1"/>
</dbReference>
<evidence type="ECO:0000256" key="5">
    <source>
        <dbReference type="ARBA" id="ARBA00023239"/>
    </source>
</evidence>
<accession>A0ABS7UJ87</accession>
<dbReference type="InterPro" id="IPR008948">
    <property type="entry name" value="L-Aspartase-like"/>
</dbReference>
<dbReference type="Pfam" id="PF14698">
    <property type="entry name" value="ASL_C2"/>
    <property type="match status" value="1"/>
</dbReference>
<dbReference type="Gene3D" id="1.20.200.10">
    <property type="entry name" value="Fumarase/aspartase (Central domain)"/>
    <property type="match status" value="1"/>
</dbReference>
<evidence type="ECO:0000259" key="7">
    <source>
        <dbReference type="Pfam" id="PF00206"/>
    </source>
</evidence>
<dbReference type="PROSITE" id="PS00163">
    <property type="entry name" value="FUMARATE_LYASES"/>
    <property type="match status" value="1"/>
</dbReference>
<keyword evidence="10" id="KW-1185">Reference proteome</keyword>
<comment type="catalytic activity">
    <reaction evidence="6">
        <text>2-(N(omega)-L-arginino)succinate = fumarate + L-arginine</text>
        <dbReference type="Rhea" id="RHEA:24020"/>
        <dbReference type="ChEBI" id="CHEBI:29806"/>
        <dbReference type="ChEBI" id="CHEBI:32682"/>
        <dbReference type="ChEBI" id="CHEBI:57472"/>
        <dbReference type="EC" id="4.3.2.1"/>
    </reaction>
</comment>
<sequence length="475" mass="51021">MTTKDSGTNTGKLWGGRFAGGPSPELDALSRSTHFDWRLTPYDLAGSRAHANALHRAGLLTDADHTELLRGLEALGERYAAGDLHPDPSDEDVHGALERLLVDEVGADVGGRLRAGRSRNDQIATLFKVFLRDHAAVVAGQVLDLVDALTTQARDHLDVVMPGRTHLQHAQPVLLSHHLLAHAWALLRDVDRLRDWDARVAADSPYGSGALAGSTLGLDPEGVAAELGFTGSTANSIDGTASRDFVAEFAFVSAQIGVDVSRIAEEVILWSTREFGFVTLHDSWSTGSSIMPQKKNPDIAELARGKAGRLIGNLSGLLATLKALPLAYNRDLQEDKEPVFDSVDTLEVLLPAFTGMVATLTFDTGRMADLAPQGFSLATDVAEWLVREGIPFRVAHEVAGECVRRCEELGIELDELTDDQLTEISPALTPAVRDVLTVEGSVAARDGRGGTAPARVREQLADLSARVEGHRTRLA</sequence>
<name>A0ABS7UJ87_9ACTN</name>
<dbReference type="Pfam" id="PF00206">
    <property type="entry name" value="Lyase_1"/>
    <property type="match status" value="1"/>
</dbReference>
<evidence type="ECO:0000256" key="3">
    <source>
        <dbReference type="ARBA" id="ARBA00022571"/>
    </source>
</evidence>
<dbReference type="SUPFAM" id="SSF48557">
    <property type="entry name" value="L-aspartase-like"/>
    <property type="match status" value="1"/>
</dbReference>
<feature type="domain" description="Argininosuccinate lyase C-terminal" evidence="8">
    <location>
        <begin position="375"/>
        <end position="443"/>
    </location>
</feature>
<keyword evidence="3 6" id="KW-0055">Arginine biosynthesis</keyword>
<dbReference type="InterPro" id="IPR024083">
    <property type="entry name" value="Fumarase/histidase_N"/>
</dbReference>
<dbReference type="RefSeq" id="WP_224125401.1">
    <property type="nucleotide sequence ID" value="NZ_JAIQZJ010000024.1"/>
</dbReference>
<evidence type="ECO:0000256" key="6">
    <source>
        <dbReference type="HAMAP-Rule" id="MF_00006"/>
    </source>
</evidence>
<dbReference type="Gene3D" id="1.10.40.30">
    <property type="entry name" value="Fumarase/aspartase (C-terminal domain)"/>
    <property type="match status" value="1"/>
</dbReference>
<dbReference type="InterPro" id="IPR009049">
    <property type="entry name" value="Argininosuccinate_lyase"/>
</dbReference>
<proteinExistence type="inferred from homology"/>
<keyword evidence="4 6" id="KW-0028">Amino-acid biosynthesis</keyword>